<proteinExistence type="predicted"/>
<keyword evidence="1" id="KW-0472">Membrane</keyword>
<dbReference type="AlphaFoldDB" id="A0A1R4H680"/>
<evidence type="ECO:0000313" key="3">
    <source>
        <dbReference type="Proteomes" id="UP000195667"/>
    </source>
</evidence>
<gene>
    <name evidence="2" type="ORF">CRENPOLYSF1_200034</name>
</gene>
<organism evidence="2 3">
    <name type="scientific">Crenothrix polyspora</name>
    <dbReference type="NCBI Taxonomy" id="360316"/>
    <lineage>
        <taxon>Bacteria</taxon>
        <taxon>Pseudomonadati</taxon>
        <taxon>Pseudomonadota</taxon>
        <taxon>Gammaproteobacteria</taxon>
        <taxon>Methylococcales</taxon>
        <taxon>Crenotrichaceae</taxon>
        <taxon>Crenothrix</taxon>
    </lineage>
</organism>
<keyword evidence="1" id="KW-1133">Transmembrane helix</keyword>
<accession>A0A1R4H680</accession>
<reference evidence="3" key="1">
    <citation type="submission" date="2017-02" db="EMBL/GenBank/DDBJ databases">
        <authorList>
            <person name="Daims H."/>
        </authorList>
    </citation>
    <scope>NUCLEOTIDE SEQUENCE [LARGE SCALE GENOMIC DNA]</scope>
</reference>
<keyword evidence="3" id="KW-1185">Reference proteome</keyword>
<evidence type="ECO:0000313" key="2">
    <source>
        <dbReference type="EMBL" id="SJM91677.1"/>
    </source>
</evidence>
<keyword evidence="1" id="KW-0812">Transmembrane</keyword>
<dbReference type="EMBL" id="FUKI01000094">
    <property type="protein sequence ID" value="SJM91677.1"/>
    <property type="molecule type" value="Genomic_DNA"/>
</dbReference>
<protein>
    <submittedName>
        <fullName evidence="2">Uncharacterized protein</fullName>
    </submittedName>
</protein>
<name>A0A1R4H680_9GAMM</name>
<sequence>MEPLAILKIVFFLMWPLLIMGFIVLIKKYRKNKGSGNSLWHH</sequence>
<dbReference type="Proteomes" id="UP000195667">
    <property type="component" value="Unassembled WGS sequence"/>
</dbReference>
<evidence type="ECO:0000256" key="1">
    <source>
        <dbReference type="SAM" id="Phobius"/>
    </source>
</evidence>
<feature type="transmembrane region" description="Helical" evidence="1">
    <location>
        <begin position="6"/>
        <end position="26"/>
    </location>
</feature>